<proteinExistence type="predicted"/>
<gene>
    <name evidence="1" type="ORF">Bccel_1147</name>
</gene>
<evidence type="ECO:0000313" key="1">
    <source>
        <dbReference type="EMBL" id="KNY25887.1"/>
    </source>
</evidence>
<sequence length="93" mass="10757">MILYQLSDGVRKSLRMRYEIYVCPLCADLGCGAITIDIKKDNDTVIWKDFGLEYSYTDEIKTIDLGPFVFDWNEYKNVLMSSLGLAGYKNPWD</sequence>
<evidence type="ECO:0000313" key="2">
    <source>
        <dbReference type="Proteomes" id="UP000036923"/>
    </source>
</evidence>
<dbReference type="EMBL" id="LGTC01000001">
    <property type="protein sequence ID" value="KNY25887.1"/>
    <property type="molecule type" value="Genomic_DNA"/>
</dbReference>
<dbReference type="AlphaFoldDB" id="A0A0L6JKH8"/>
<dbReference type="STRING" id="398512.Bccel_1147"/>
<keyword evidence="2" id="KW-1185">Reference proteome</keyword>
<dbReference type="Proteomes" id="UP000036923">
    <property type="component" value="Unassembled WGS sequence"/>
</dbReference>
<reference evidence="2" key="1">
    <citation type="submission" date="2015-07" db="EMBL/GenBank/DDBJ databases">
        <title>Near-Complete Genome Sequence of the Cellulolytic Bacterium Bacteroides (Pseudobacteroides) cellulosolvens ATCC 35603.</title>
        <authorList>
            <person name="Dassa B."/>
            <person name="Utturkar S.M."/>
            <person name="Klingeman D.M."/>
            <person name="Hurt R.A."/>
            <person name="Keller M."/>
            <person name="Xu J."/>
            <person name="Reddy Y.H.K."/>
            <person name="Borovok I."/>
            <person name="Grinberg I.R."/>
            <person name="Lamed R."/>
            <person name="Zhivin O."/>
            <person name="Bayer E.A."/>
            <person name="Brown S.D."/>
        </authorList>
    </citation>
    <scope>NUCLEOTIDE SEQUENCE [LARGE SCALE GENOMIC DNA]</scope>
    <source>
        <strain evidence="2">DSM 2933</strain>
    </source>
</reference>
<protein>
    <submittedName>
        <fullName evidence="1">Uncharacterized protein</fullName>
    </submittedName>
</protein>
<organism evidence="1 2">
    <name type="scientific">Pseudobacteroides cellulosolvens ATCC 35603 = DSM 2933</name>
    <dbReference type="NCBI Taxonomy" id="398512"/>
    <lineage>
        <taxon>Bacteria</taxon>
        <taxon>Bacillati</taxon>
        <taxon>Bacillota</taxon>
        <taxon>Clostridia</taxon>
        <taxon>Eubacteriales</taxon>
        <taxon>Oscillospiraceae</taxon>
        <taxon>Pseudobacteroides</taxon>
    </lineage>
</organism>
<comment type="caution">
    <text evidence="1">The sequence shown here is derived from an EMBL/GenBank/DDBJ whole genome shotgun (WGS) entry which is preliminary data.</text>
</comment>
<name>A0A0L6JKH8_9FIRM</name>
<accession>A0A0L6JKH8</accession>
<dbReference type="eggNOG" id="ENOG5033EIG">
    <property type="taxonomic scope" value="Bacteria"/>
</dbReference>